<comment type="similarity">
    <text evidence="1">Belongs to the outer membrane factor (OMF) (TC 1.B.17) family.</text>
</comment>
<dbReference type="InterPro" id="IPR003423">
    <property type="entry name" value="OMP_efflux"/>
</dbReference>
<organism evidence="3">
    <name type="scientific">Planktothricoides sp. SpSt-374</name>
    <dbReference type="NCBI Taxonomy" id="2282167"/>
    <lineage>
        <taxon>Bacteria</taxon>
        <taxon>Bacillati</taxon>
        <taxon>Cyanobacteriota</taxon>
        <taxon>Cyanophyceae</taxon>
        <taxon>Oscillatoriophycideae</taxon>
        <taxon>Oscillatoriales</taxon>
        <taxon>Oscillatoriaceae</taxon>
        <taxon>Planktothricoides</taxon>
    </lineage>
</organism>
<accession>A0A7C3ZXZ3</accession>
<name>A0A7C3ZXZ3_9CYAN</name>
<dbReference type="EMBL" id="DSPX01000189">
    <property type="protein sequence ID" value="HGG02509.1"/>
    <property type="molecule type" value="Genomic_DNA"/>
</dbReference>
<evidence type="ECO:0000256" key="1">
    <source>
        <dbReference type="ARBA" id="ARBA00007613"/>
    </source>
</evidence>
<dbReference type="PANTHER" id="PTHR30203">
    <property type="entry name" value="OUTER MEMBRANE CATION EFFLUX PROTEIN"/>
    <property type="match status" value="1"/>
</dbReference>
<gene>
    <name evidence="3" type="ORF">ENR15_18155</name>
</gene>
<dbReference type="Pfam" id="PF02321">
    <property type="entry name" value="OEP"/>
    <property type="match status" value="1"/>
</dbReference>
<feature type="coiled-coil region" evidence="2">
    <location>
        <begin position="103"/>
        <end position="136"/>
    </location>
</feature>
<comment type="caution">
    <text evidence="3">The sequence shown here is derived from an EMBL/GenBank/DDBJ whole genome shotgun (WGS) entry which is preliminary data.</text>
</comment>
<dbReference type="Gene3D" id="1.20.1600.10">
    <property type="entry name" value="Outer membrane efflux proteins (OEP)"/>
    <property type="match status" value="1"/>
</dbReference>
<dbReference type="InterPro" id="IPR010131">
    <property type="entry name" value="MdtP/NodT-like"/>
</dbReference>
<proteinExistence type="inferred from homology"/>
<reference evidence="3" key="1">
    <citation type="journal article" date="2020" name="mSystems">
        <title>Genome- and Community-Level Interaction Insights into Carbon Utilization and Element Cycling Functions of Hydrothermarchaeota in Hydrothermal Sediment.</title>
        <authorList>
            <person name="Zhou Z."/>
            <person name="Liu Y."/>
            <person name="Xu W."/>
            <person name="Pan J."/>
            <person name="Luo Z.H."/>
            <person name="Li M."/>
        </authorList>
    </citation>
    <scope>NUCLEOTIDE SEQUENCE [LARGE SCALE GENOMIC DNA]</scope>
    <source>
        <strain evidence="3">SpSt-374</strain>
    </source>
</reference>
<feature type="coiled-coil region" evidence="2">
    <location>
        <begin position="281"/>
        <end position="347"/>
    </location>
</feature>
<keyword evidence="2" id="KW-0175">Coiled coil</keyword>
<dbReference type="PANTHER" id="PTHR30203:SF30">
    <property type="entry name" value="OUTER MEMBRANE PROTEIN-RELATED"/>
    <property type="match status" value="1"/>
</dbReference>
<evidence type="ECO:0000313" key="3">
    <source>
        <dbReference type="EMBL" id="HGG02509.1"/>
    </source>
</evidence>
<protein>
    <submittedName>
        <fullName evidence="3">TolC family protein</fullName>
    </submittedName>
</protein>
<dbReference type="AlphaFoldDB" id="A0A7C3ZXZ3"/>
<evidence type="ECO:0000256" key="2">
    <source>
        <dbReference type="SAM" id="Coils"/>
    </source>
</evidence>
<sequence length="408" mass="46026">MTPEISVSYNEIRAGDNRNETGQLSLGANVTVKIPTGADLSANWSARSSSSSNSDIDSLSQNLEITFNQPLLKGFGAEINRAPIQLARISEQINILDLKTTLIETITNAIQAYRRLVQAQEELKIQQLSLQSQQRQLEITQALIEAGRRARVELVQSETAVANRQISVLASENNLKQARSDLLQILDIERHLEIVATEIPTEVEPNNLDANQLRELAFVNNADYLQQLLQLETLKLNALLAEDEKKWDLSLNASFNNASGNNQDESNDLRAAIRLTREFGNLALDGNVRSAQIRLQQAENQLAERRESLEIELANRIRDVNFNQKQVEQAQRARELSQQQLDNEREKLRLGVQGVRLIDIFDFEEQLVQAKNNELNAIIAYLNSITSLEQTTGLTLETWNVKIEENRL</sequence>
<dbReference type="SUPFAM" id="SSF56954">
    <property type="entry name" value="Outer membrane efflux proteins (OEP)"/>
    <property type="match status" value="1"/>
</dbReference>
<dbReference type="GO" id="GO:0015562">
    <property type="term" value="F:efflux transmembrane transporter activity"/>
    <property type="evidence" value="ECO:0007669"/>
    <property type="project" value="InterPro"/>
</dbReference>